<organism evidence="1 2">
    <name type="scientific">Granulicella aggregans</name>
    <dbReference type="NCBI Taxonomy" id="474949"/>
    <lineage>
        <taxon>Bacteria</taxon>
        <taxon>Pseudomonadati</taxon>
        <taxon>Acidobacteriota</taxon>
        <taxon>Terriglobia</taxon>
        <taxon>Terriglobales</taxon>
        <taxon>Acidobacteriaceae</taxon>
        <taxon>Granulicella</taxon>
    </lineage>
</organism>
<name>A0A7W7ZFS5_9BACT</name>
<proteinExistence type="predicted"/>
<dbReference type="RefSeq" id="WP_348641330.1">
    <property type="nucleotide sequence ID" value="NZ_JACHIP010000004.1"/>
</dbReference>
<reference evidence="1 2" key="1">
    <citation type="submission" date="2020-08" db="EMBL/GenBank/DDBJ databases">
        <title>Genomic Encyclopedia of Type Strains, Phase IV (KMG-V): Genome sequencing to study the core and pangenomes of soil and plant-associated prokaryotes.</title>
        <authorList>
            <person name="Whitman W."/>
        </authorList>
    </citation>
    <scope>NUCLEOTIDE SEQUENCE [LARGE SCALE GENOMIC DNA]</scope>
    <source>
        <strain evidence="1 2">M8UP14</strain>
    </source>
</reference>
<protein>
    <submittedName>
        <fullName evidence="1">Uncharacterized protein</fullName>
    </submittedName>
</protein>
<comment type="caution">
    <text evidence="1">The sequence shown here is derived from an EMBL/GenBank/DDBJ whole genome shotgun (WGS) entry which is preliminary data.</text>
</comment>
<keyword evidence="2" id="KW-1185">Reference proteome</keyword>
<accession>A0A7W7ZFS5</accession>
<evidence type="ECO:0000313" key="2">
    <source>
        <dbReference type="Proteomes" id="UP000540989"/>
    </source>
</evidence>
<evidence type="ECO:0000313" key="1">
    <source>
        <dbReference type="EMBL" id="MBB5058496.1"/>
    </source>
</evidence>
<dbReference type="AlphaFoldDB" id="A0A7W7ZFS5"/>
<dbReference type="EMBL" id="JACHIP010000004">
    <property type="protein sequence ID" value="MBB5058496.1"/>
    <property type="molecule type" value="Genomic_DNA"/>
</dbReference>
<sequence>MGVHTVWIIDPKTRTGRYCVDDSWTAAERLIVPGTPVFADLNDLFAKLDRKQS</sequence>
<dbReference type="Proteomes" id="UP000540989">
    <property type="component" value="Unassembled WGS sequence"/>
</dbReference>
<gene>
    <name evidence="1" type="ORF">HDF16_003210</name>
</gene>